<dbReference type="InterPro" id="IPR032675">
    <property type="entry name" value="LRR_dom_sf"/>
</dbReference>
<dbReference type="SUPFAM" id="SSF81383">
    <property type="entry name" value="F-box domain"/>
    <property type="match status" value="1"/>
</dbReference>
<dbReference type="Gene3D" id="3.80.10.10">
    <property type="entry name" value="Ribonuclease Inhibitor"/>
    <property type="match status" value="1"/>
</dbReference>
<proteinExistence type="predicted"/>
<dbReference type="InterPro" id="IPR050232">
    <property type="entry name" value="FBL13/AtMIF1-like"/>
</dbReference>
<gene>
    <name evidence="2" type="ORF">CARUB_v10021354mg</name>
</gene>
<dbReference type="InterPro" id="IPR001810">
    <property type="entry name" value="F-box_dom"/>
</dbReference>
<evidence type="ECO:0000313" key="3">
    <source>
        <dbReference type="Proteomes" id="UP000029121"/>
    </source>
</evidence>
<dbReference type="EMBL" id="KB870806">
    <property type="protein sequence ID" value="EOA33862.1"/>
    <property type="molecule type" value="Genomic_DNA"/>
</dbReference>
<name>R0GDJ5_9BRAS</name>
<protein>
    <recommendedName>
        <fullName evidence="1">FBD domain-containing protein</fullName>
    </recommendedName>
</protein>
<dbReference type="SUPFAM" id="SSF52047">
    <property type="entry name" value="RNI-like"/>
    <property type="match status" value="1"/>
</dbReference>
<dbReference type="InterPro" id="IPR055411">
    <property type="entry name" value="LRR_FXL15/At3g58940/PEG3-like"/>
</dbReference>
<dbReference type="AlphaFoldDB" id="R0GDJ5"/>
<dbReference type="Pfam" id="PF24758">
    <property type="entry name" value="LRR_At5g56370"/>
    <property type="match status" value="1"/>
</dbReference>
<dbReference type="InterPro" id="IPR036047">
    <property type="entry name" value="F-box-like_dom_sf"/>
</dbReference>
<dbReference type="PANTHER" id="PTHR31900:SF33">
    <property type="entry name" value="PROTEIN WITH RNI-LIKE_FBD-LIKE DOMAIN"/>
    <property type="match status" value="1"/>
</dbReference>
<dbReference type="InterPro" id="IPR006566">
    <property type="entry name" value="FBD"/>
</dbReference>
<dbReference type="PANTHER" id="PTHR31900">
    <property type="entry name" value="F-BOX/RNI SUPERFAMILY PROTEIN-RELATED"/>
    <property type="match status" value="1"/>
</dbReference>
<organism evidence="2 3">
    <name type="scientific">Capsella rubella</name>
    <dbReference type="NCBI Taxonomy" id="81985"/>
    <lineage>
        <taxon>Eukaryota</taxon>
        <taxon>Viridiplantae</taxon>
        <taxon>Streptophyta</taxon>
        <taxon>Embryophyta</taxon>
        <taxon>Tracheophyta</taxon>
        <taxon>Spermatophyta</taxon>
        <taxon>Magnoliopsida</taxon>
        <taxon>eudicotyledons</taxon>
        <taxon>Gunneridae</taxon>
        <taxon>Pentapetalae</taxon>
        <taxon>rosids</taxon>
        <taxon>malvids</taxon>
        <taxon>Brassicales</taxon>
        <taxon>Brassicaceae</taxon>
        <taxon>Camelineae</taxon>
        <taxon>Capsella</taxon>
    </lineage>
</organism>
<dbReference type="Proteomes" id="UP000029121">
    <property type="component" value="Unassembled WGS sequence"/>
</dbReference>
<dbReference type="STRING" id="81985.R0GDJ5"/>
<evidence type="ECO:0000313" key="2">
    <source>
        <dbReference type="EMBL" id="EOA33862.1"/>
    </source>
</evidence>
<dbReference type="Pfam" id="PF08387">
    <property type="entry name" value="FBD"/>
    <property type="match status" value="1"/>
</dbReference>
<dbReference type="SMART" id="SM00579">
    <property type="entry name" value="FBD"/>
    <property type="match status" value="1"/>
</dbReference>
<feature type="domain" description="FBD" evidence="1">
    <location>
        <begin position="331"/>
        <end position="402"/>
    </location>
</feature>
<evidence type="ECO:0000259" key="1">
    <source>
        <dbReference type="SMART" id="SM00579"/>
    </source>
</evidence>
<keyword evidence="3" id="KW-1185">Reference proteome</keyword>
<accession>R0GDJ5</accession>
<dbReference type="Pfam" id="PF00646">
    <property type="entry name" value="F-box"/>
    <property type="match status" value="1"/>
</dbReference>
<reference evidence="3" key="1">
    <citation type="journal article" date="2013" name="Nat. Genet.">
        <title>The Capsella rubella genome and the genomic consequences of rapid mating system evolution.</title>
        <authorList>
            <person name="Slotte T."/>
            <person name="Hazzouri K.M."/>
            <person name="Agren J.A."/>
            <person name="Koenig D."/>
            <person name="Maumus F."/>
            <person name="Guo Y.L."/>
            <person name="Steige K."/>
            <person name="Platts A.E."/>
            <person name="Escobar J.S."/>
            <person name="Newman L.K."/>
            <person name="Wang W."/>
            <person name="Mandakova T."/>
            <person name="Vello E."/>
            <person name="Smith L.M."/>
            <person name="Henz S.R."/>
            <person name="Steffen J."/>
            <person name="Takuno S."/>
            <person name="Brandvain Y."/>
            <person name="Coop G."/>
            <person name="Andolfatto P."/>
            <person name="Hu T.T."/>
            <person name="Blanchette M."/>
            <person name="Clark R.M."/>
            <person name="Quesneville H."/>
            <person name="Nordborg M."/>
            <person name="Gaut B.S."/>
            <person name="Lysak M.A."/>
            <person name="Jenkins J."/>
            <person name="Grimwood J."/>
            <person name="Chapman J."/>
            <person name="Prochnik S."/>
            <person name="Shu S."/>
            <person name="Rokhsar D."/>
            <person name="Schmutz J."/>
            <person name="Weigel D."/>
            <person name="Wright S.I."/>
        </authorList>
    </citation>
    <scope>NUCLEOTIDE SEQUENCE [LARGE SCALE GENOMIC DNA]</scope>
    <source>
        <strain evidence="3">cv. Monte Gargano</strain>
    </source>
</reference>
<sequence>MDEEGRERVRANASGGGADWLRKLPEALQWHVLLNLPTKDVVKASVIYSKWRHLWRYVPGLDLDCRDFKEYNVVVKFIDRFLSFNSESSLEKFKIRYDSVLDADDDGDEQTDNANVTRWINAVVKRHVKQLDVAWGEVVMPPSLYMCESLVSLKLSDANLPNLESVSLPSVKVLDLVLVKFANDLAFERLISGCFVLESLVLYRSPNDNVKVLHVSSKSLLSFVYNGSTKKGPLDDLVVSVDAPRLEDLQLSDHLTESFVVSNMSSLVRADIQINFSFEKAFDPTDLRKRNMIRKFLAGISCVKNLILAQCTLEESTTFPEEGASILTGPPRLLSSLEYVKIESPLEGNAMEMKFVSYLLENSPILKKLTLRLDNGSRKNSAIFRELLKIPRRSSSCQVIVL</sequence>